<evidence type="ECO:0000313" key="1">
    <source>
        <dbReference type="EMBL" id="KOB87434.1"/>
    </source>
</evidence>
<reference evidence="2" key="2">
    <citation type="submission" date="2006-09" db="EMBL/GenBank/DDBJ databases">
        <title>The genome sequence of Plasmodium falciparum Dd2.</title>
        <authorList>
            <consortium name="The Broad Institute Genome Sequencing Platform"/>
            <person name="Birren B."/>
            <person name="Lander E."/>
            <person name="Galagan J."/>
            <person name="Nusbaum C."/>
            <person name="Devon K."/>
            <person name="Henn M."/>
            <person name="Jaffe D."/>
            <person name="Butler J."/>
            <person name="Alvarez P."/>
            <person name="Gnerre S."/>
            <person name="Grabherr M."/>
            <person name="Kleber M."/>
            <person name="Mauceli E."/>
            <person name="Brockman W."/>
            <person name="MacCallum I.A."/>
            <person name="Rounsley S."/>
            <person name="Young S."/>
            <person name="LaButti K."/>
            <person name="Pushparaj V."/>
            <person name="DeCaprio D."/>
            <person name="Crawford M."/>
            <person name="Koehrsen M."/>
            <person name="Engels R."/>
            <person name="Montgomery P."/>
            <person name="Pearson M."/>
            <person name="Howarth C."/>
            <person name="Larson L."/>
            <person name="Luoma S."/>
            <person name="White J."/>
            <person name="Kodira C."/>
            <person name="Zeng Q."/>
            <person name="O'Leary S."/>
            <person name="Yandava C."/>
            <person name="Alvarado L."/>
            <person name="Wirth D."/>
            <person name="Volkman S."/>
            <person name="Hartl D."/>
        </authorList>
    </citation>
    <scope>NUCLEOTIDE SEQUENCE [LARGE SCALE GENOMIC DNA]</scope>
</reference>
<reference evidence="2" key="1">
    <citation type="submission" date="2006-09" db="EMBL/GenBank/DDBJ databases">
        <title>Annotation of Plasmodium falciparum Dd2.</title>
        <authorList>
            <consortium name="The Broad Institute Genome Sequencing Platform"/>
            <person name="Volkman S.K."/>
            <person name="Neafsey D.E."/>
            <person name="Dash A.P."/>
            <person name="Chitnis C.E."/>
            <person name="Hartl D.L."/>
            <person name="Young S.K."/>
            <person name="Zeng Q."/>
            <person name="Koehrsen M."/>
            <person name="Alvarado L."/>
            <person name="Berlin A."/>
            <person name="Borenstein D."/>
            <person name="Chapman S.B."/>
            <person name="Chen Z."/>
            <person name="Engels R."/>
            <person name="Freedman E."/>
            <person name="Gellesch M."/>
            <person name="Goldberg J."/>
            <person name="Griggs A."/>
            <person name="Gujja S."/>
            <person name="Heilman E.R."/>
            <person name="Heiman D.I."/>
            <person name="Howarth C."/>
            <person name="Jen D."/>
            <person name="Larson L."/>
            <person name="Mehta T."/>
            <person name="Neiman D."/>
            <person name="Park D."/>
            <person name="Pearson M."/>
            <person name="Roberts A."/>
            <person name="Saif S."/>
            <person name="Shea T."/>
            <person name="Shenoy N."/>
            <person name="Sisk P."/>
            <person name="Stolte C."/>
            <person name="Sykes S."/>
            <person name="Walk T."/>
            <person name="White J."/>
            <person name="Yandava C."/>
            <person name="Haas B."/>
            <person name="Henn M.R."/>
            <person name="Nusbaum C."/>
            <person name="Birren B."/>
        </authorList>
    </citation>
    <scope>NUCLEOTIDE SEQUENCE [LARGE SCALE GENOMIC DNA]</scope>
</reference>
<accession>A0A0L7M3M6</accession>
<name>A0A0L7M3M6_PLAF4</name>
<evidence type="ECO:0000313" key="2">
    <source>
        <dbReference type="Proteomes" id="UP000054282"/>
    </source>
</evidence>
<dbReference type="KEGG" id="pfd:PFDG_03205"/>
<gene>
    <name evidence="1" type="ORF">PFDG_03205</name>
</gene>
<sequence length="69" mass="8339">VPRRGSGGRFYKEFFHRSIDVDKTIITEDSYSFFYNLLCEHYDIRKPKDTELTQEETDFFDSIKIENIH</sequence>
<protein>
    <submittedName>
        <fullName evidence="1">Uncharacterized protein</fullName>
    </submittedName>
</protein>
<organism evidence="1 2">
    <name type="scientific">Plasmodium falciparum (isolate Dd2)</name>
    <dbReference type="NCBI Taxonomy" id="57267"/>
    <lineage>
        <taxon>Eukaryota</taxon>
        <taxon>Sar</taxon>
        <taxon>Alveolata</taxon>
        <taxon>Apicomplexa</taxon>
        <taxon>Aconoidasida</taxon>
        <taxon>Haemosporida</taxon>
        <taxon>Plasmodiidae</taxon>
        <taxon>Plasmodium</taxon>
        <taxon>Plasmodium (Laverania)</taxon>
    </lineage>
</organism>
<dbReference type="AlphaFoldDB" id="A0A0L7M3M6"/>
<proteinExistence type="predicted"/>
<dbReference type="Proteomes" id="UP000054282">
    <property type="component" value="Unassembled WGS sequence"/>
</dbReference>
<feature type="non-terminal residue" evidence="1">
    <location>
        <position position="1"/>
    </location>
</feature>
<dbReference type="EMBL" id="DS016550">
    <property type="protein sequence ID" value="KOB87434.1"/>
    <property type="molecule type" value="Genomic_DNA"/>
</dbReference>